<comment type="subcellular location">
    <subcellularLocation>
        <location evidence="7">Membrane</location>
        <topology evidence="7">Multi-pass membrane protein</topology>
    </subcellularLocation>
</comment>
<dbReference type="VEuPathDB" id="FungiDB:B9J08_000707"/>
<evidence type="ECO:0000256" key="6">
    <source>
        <dbReference type="ARBA" id="ARBA00023136"/>
    </source>
</evidence>
<keyword evidence="5 7" id="KW-1133">Transmembrane helix</keyword>
<protein>
    <recommendedName>
        <fullName evidence="3 7">Defect at low temperature protein 1</fullName>
    </recommendedName>
</protein>
<evidence type="ECO:0000313" key="10">
    <source>
        <dbReference type="EMBL" id="PIS58217.1"/>
    </source>
</evidence>
<reference evidence="10" key="2">
    <citation type="submission" date="2017-11" db="EMBL/GenBank/DDBJ databases">
        <title>Candida auris genome assembly and annotation.</title>
        <authorList>
            <person name="Munoz J.F."/>
            <person name="Gade L.G."/>
            <person name="Chow N.A."/>
            <person name="Litvintseva A.P."/>
            <person name="Loparev V.N."/>
            <person name="Cuomo C.A."/>
        </authorList>
    </citation>
    <scope>NUCLEOTIDE SEQUENCE</scope>
    <source>
        <strain evidence="10">B8441</strain>
    </source>
</reference>
<dbReference type="PANTHER" id="PTHR40021">
    <property type="entry name" value="DEFECT AT LOW TEMPERATURE PROTEIN 1"/>
    <property type="match status" value="1"/>
</dbReference>
<feature type="transmembrane region" description="Helical" evidence="7">
    <location>
        <begin position="93"/>
        <end position="111"/>
    </location>
</feature>
<feature type="compositionally biased region" description="Polar residues" evidence="8">
    <location>
        <begin position="311"/>
        <end position="329"/>
    </location>
</feature>
<dbReference type="EMBL" id="PEKT02000002">
    <property type="protein sequence ID" value="PIS58217.1"/>
    <property type="molecule type" value="Genomic_DNA"/>
</dbReference>
<dbReference type="GO" id="GO:0016020">
    <property type="term" value="C:membrane"/>
    <property type="evidence" value="ECO:0007669"/>
    <property type="project" value="UniProtKB-SubCell"/>
</dbReference>
<reference evidence="10 11" key="1">
    <citation type="journal article" date="2017" name="Clin. Infect. Dis.">
        <title>Simultaneous emergence of multidrug-resistant Candida auris on 3 continents confirmed by whole-genome sequencing and epidemiological analyses.</title>
        <authorList>
            <person name="Lockhart S.R."/>
            <person name="Etienne K.A."/>
            <person name="Vallabhaneni S."/>
            <person name="Farooqi J."/>
            <person name="Chowdhary A."/>
            <person name="Govender N.P."/>
            <person name="Colombo A.L."/>
            <person name="Calvo B."/>
            <person name="Cuomo C.A."/>
            <person name="Desjardins C.A."/>
            <person name="Berkow E.L."/>
            <person name="Castanheira M."/>
            <person name="Magobo R.E."/>
            <person name="Jabeen K."/>
            <person name="Asghar R.J."/>
            <person name="Meis J.F."/>
            <person name="Jackson B."/>
            <person name="Chiller T."/>
            <person name="Litvintseva A.P."/>
        </authorList>
    </citation>
    <scope>NUCLEOTIDE SEQUENCE [LARGE SCALE GENOMIC DNA]</scope>
    <source>
        <strain evidence="10 11">B8441</strain>
    </source>
</reference>
<dbReference type="AlphaFoldDB" id="A0A2H1A5A0"/>
<gene>
    <name evidence="7" type="primary">DLT1</name>
    <name evidence="10" type="ORF">B9J08_000707</name>
    <name evidence="9" type="ORF">B9J08_02665</name>
</gene>
<keyword evidence="4 7" id="KW-0812">Transmembrane</keyword>
<accession>A0A2H1A5A0</accession>
<evidence type="ECO:0000313" key="9">
    <source>
        <dbReference type="EMBL" id="KAK8441351.1"/>
    </source>
</evidence>
<comment type="similarity">
    <text evidence="2 7">Belongs to the DLT1 family.</text>
</comment>
<name>A0A2H1A5A0_CANAR</name>
<dbReference type="STRING" id="498019.A0A2H1A5A0"/>
<comment type="function">
    <text evidence="1 7">Required for growth under high-pressure and low-temperature conditions.</text>
</comment>
<evidence type="ECO:0000256" key="4">
    <source>
        <dbReference type="ARBA" id="ARBA00022692"/>
    </source>
</evidence>
<evidence type="ECO:0000256" key="8">
    <source>
        <dbReference type="SAM" id="MobiDB-lite"/>
    </source>
</evidence>
<evidence type="ECO:0000256" key="7">
    <source>
        <dbReference type="RuleBase" id="RU367100"/>
    </source>
</evidence>
<dbReference type="EMBL" id="PEKT03000002">
    <property type="protein sequence ID" value="KAK8441351.1"/>
    <property type="molecule type" value="Genomic_DNA"/>
</dbReference>
<dbReference type="VEuPathDB" id="FungiDB:CJJ09_002668"/>
<dbReference type="VEuPathDB" id="FungiDB:CJI97_000708"/>
<dbReference type="VEuPathDB" id="FungiDB:CJJ07_004541"/>
<organism evidence="10">
    <name type="scientific">Candidozyma auris</name>
    <name type="common">Yeast</name>
    <name type="synonym">Candida auris</name>
    <dbReference type="NCBI Taxonomy" id="498019"/>
    <lineage>
        <taxon>Eukaryota</taxon>
        <taxon>Fungi</taxon>
        <taxon>Dikarya</taxon>
        <taxon>Ascomycota</taxon>
        <taxon>Saccharomycotina</taxon>
        <taxon>Pichiomycetes</taxon>
        <taxon>Metschnikowiaceae</taxon>
        <taxon>Candidozyma</taxon>
    </lineage>
</organism>
<dbReference type="InterPro" id="IPR038869">
    <property type="entry name" value="DLT1"/>
</dbReference>
<keyword evidence="6 7" id="KW-0472">Membrane</keyword>
<comment type="caution">
    <text evidence="10">The sequence shown here is derived from an EMBL/GenBank/DDBJ whole genome shotgun (WGS) entry which is preliminary data.</text>
</comment>
<dbReference type="Proteomes" id="UP000230249">
    <property type="component" value="Unassembled WGS sequence"/>
</dbReference>
<dbReference type="VEuPathDB" id="FungiDB:CJI96_0003391"/>
<dbReference type="VEuPathDB" id="FungiDB:QG37_01549"/>
<evidence type="ECO:0000256" key="2">
    <source>
        <dbReference type="ARBA" id="ARBA00005550"/>
    </source>
</evidence>
<proteinExistence type="inferred from homology"/>
<sequence length="461" mass="52718">MALRLRHRSRQSASLIEGTENQASPKPTRNIRARFARDSGFLDASRLPKKLFRWLYSISLIIFMLLTFGFILVTPLDIIVQTWGAPSTWIKTFIVIMACALFLLFCLIIYFSRLYQSRMMLNQIPSKSVYIPLEKNDLPSDVRQYIEGTLRRCIGDIKVRAGPLHNENEILNFPGASPPEYIQKRNISLGFPKEGTNLPPDCLYEEILDSLGLQIRLYGMSLTRFDIPEWYSFREIAISMTKILVEERELDSTKLQDVKQMVRLYEKLKYGPELIKESEIVRFLALFDKLSLAFHTNRLQFHESEEELSNPWVTPQRIQTNSRGSSFGGDNTLMPTLGVPSQRKPANGARSSRSVTRSDLFEYIDRSDVVLNRDDRSSRRISRMSTHTSDPLGRPRGSMSSSKSVIKSKLMFPSRAKERPKSASEIYYQEHSNSSQQSSDESGDTASVKRFSATPLGSDQE</sequence>
<evidence type="ECO:0000256" key="5">
    <source>
        <dbReference type="ARBA" id="ARBA00022989"/>
    </source>
</evidence>
<feature type="transmembrane region" description="Helical" evidence="7">
    <location>
        <begin position="54"/>
        <end position="73"/>
    </location>
</feature>
<evidence type="ECO:0000313" key="11">
    <source>
        <dbReference type="Proteomes" id="UP000230249"/>
    </source>
</evidence>
<feature type="region of interest" description="Disordered" evidence="8">
    <location>
        <begin position="310"/>
        <end position="355"/>
    </location>
</feature>
<feature type="region of interest" description="Disordered" evidence="8">
    <location>
        <begin position="375"/>
        <end position="461"/>
    </location>
</feature>
<evidence type="ECO:0000256" key="3">
    <source>
        <dbReference type="ARBA" id="ARBA00021353"/>
    </source>
</evidence>
<keyword evidence="11" id="KW-1185">Reference proteome</keyword>
<reference evidence="9 11" key="3">
    <citation type="journal article" date="2018" name="Nat. Commun.">
        <title>Genomic insights into multidrug-resistance, mating and virulence in Candida auris and related emerging species.</title>
        <authorList>
            <person name="Munoz J.F."/>
            <person name="Gade L."/>
            <person name="Chow N.A."/>
            <person name="Loparev V.N."/>
            <person name="Juieng P."/>
            <person name="Berkow E.L."/>
            <person name="Farrer R.A."/>
            <person name="Litvintseva A.P."/>
            <person name="Cuomo C.A."/>
        </authorList>
    </citation>
    <scope>GENOME REANNOTATION</scope>
    <source>
        <strain evidence="9 11">B8441</strain>
    </source>
</reference>
<feature type="compositionally biased region" description="Low complexity" evidence="8">
    <location>
        <begin position="429"/>
        <end position="440"/>
    </location>
</feature>
<dbReference type="PANTHER" id="PTHR40021:SF1">
    <property type="entry name" value="DEFECT AT LOW TEMPERATURE PROTEIN 1"/>
    <property type="match status" value="1"/>
</dbReference>
<feature type="compositionally biased region" description="Low complexity" evidence="8">
    <location>
        <begin position="398"/>
        <end position="409"/>
    </location>
</feature>
<evidence type="ECO:0000256" key="1">
    <source>
        <dbReference type="ARBA" id="ARBA00002489"/>
    </source>
</evidence>
<reference evidence="9" key="4">
    <citation type="submission" date="2024-03" db="EMBL/GenBank/DDBJ databases">
        <title>Improved genome assembly of Candida auris strain B8441 and annotation of B11205.</title>
        <authorList>
            <person name="Cauldron N.C."/>
            <person name="Shea T."/>
            <person name="Cuomo C.A."/>
        </authorList>
    </citation>
    <scope>NUCLEOTIDE SEQUENCE</scope>
    <source>
        <strain evidence="9">B8441</strain>
    </source>
</reference>